<reference evidence="1" key="1">
    <citation type="journal article" date="2023" name="Science">
        <title>Elucidation of the pathway for biosynthesis of saponin adjuvants from the soapbark tree.</title>
        <authorList>
            <person name="Reed J."/>
            <person name="Orme A."/>
            <person name="El-Demerdash A."/>
            <person name="Owen C."/>
            <person name="Martin L.B.B."/>
            <person name="Misra R.C."/>
            <person name="Kikuchi S."/>
            <person name="Rejzek M."/>
            <person name="Martin A.C."/>
            <person name="Harkess A."/>
            <person name="Leebens-Mack J."/>
            <person name="Louveau T."/>
            <person name="Stephenson M.J."/>
            <person name="Osbourn A."/>
        </authorList>
    </citation>
    <scope>NUCLEOTIDE SEQUENCE</scope>
    <source>
        <strain evidence="1">S10</strain>
    </source>
</reference>
<protein>
    <submittedName>
        <fullName evidence="1">C2H2-like zinc finger protein</fullName>
    </submittedName>
</protein>
<evidence type="ECO:0000313" key="2">
    <source>
        <dbReference type="Proteomes" id="UP001163823"/>
    </source>
</evidence>
<dbReference type="EMBL" id="JARAOO010000006">
    <property type="protein sequence ID" value="KAJ7963688.1"/>
    <property type="molecule type" value="Genomic_DNA"/>
</dbReference>
<dbReference type="Proteomes" id="UP001163823">
    <property type="component" value="Chromosome 6"/>
</dbReference>
<organism evidence="1 2">
    <name type="scientific">Quillaja saponaria</name>
    <name type="common">Soap bark tree</name>
    <dbReference type="NCBI Taxonomy" id="32244"/>
    <lineage>
        <taxon>Eukaryota</taxon>
        <taxon>Viridiplantae</taxon>
        <taxon>Streptophyta</taxon>
        <taxon>Embryophyta</taxon>
        <taxon>Tracheophyta</taxon>
        <taxon>Spermatophyta</taxon>
        <taxon>Magnoliopsida</taxon>
        <taxon>eudicotyledons</taxon>
        <taxon>Gunneridae</taxon>
        <taxon>Pentapetalae</taxon>
        <taxon>rosids</taxon>
        <taxon>fabids</taxon>
        <taxon>Fabales</taxon>
        <taxon>Quillajaceae</taxon>
        <taxon>Quillaja</taxon>
    </lineage>
</organism>
<evidence type="ECO:0000313" key="1">
    <source>
        <dbReference type="EMBL" id="KAJ7963688.1"/>
    </source>
</evidence>
<dbReference type="AlphaFoldDB" id="A0AAD7PQ29"/>
<dbReference type="Gene3D" id="3.90.228.10">
    <property type="match status" value="1"/>
</dbReference>
<dbReference type="PANTHER" id="PTHR31681">
    <property type="entry name" value="C2H2-LIKE ZINC FINGER PROTEIN"/>
    <property type="match status" value="1"/>
</dbReference>
<keyword evidence="2" id="KW-1185">Reference proteome</keyword>
<gene>
    <name evidence="1" type="ORF">O6P43_013612</name>
</gene>
<dbReference type="KEGG" id="qsa:O6P43_013612"/>
<comment type="caution">
    <text evidence="1">The sequence shown here is derived from an EMBL/GenBank/DDBJ whole genome shotgun (WGS) entry which is preliminary data.</text>
</comment>
<name>A0AAD7PQ29_QUISA</name>
<proteinExistence type="predicted"/>
<accession>A0AAD7PQ29</accession>
<dbReference type="SUPFAM" id="SSF56399">
    <property type="entry name" value="ADP-ribosylation"/>
    <property type="match status" value="1"/>
</dbReference>
<dbReference type="PANTHER" id="PTHR31681:SF34">
    <property type="entry name" value="DUF295 DOMAIN-CONTAINING PROTEIN"/>
    <property type="match status" value="1"/>
</dbReference>
<sequence length="253" mass="28618">MLALWVSLKENVNCGVKLIDVVKQQGKYGNANRELGPSMETPSPLVISRRIGNTQTLLQELDIGDPSRNIVEMIFWKAWMNTSKPKRKIKTVYRVSNSIEVLERFEKYRENVKKKAYGHYAMHPRSTVDGNELLRFYGTTMSCCQGKSKKVSELCKDPSCQVCRIIQSNFETESTKKNGIQLSTSSQELSDYTITTTEAKNMKRAVIICRAIAGSIIHVNGGEYGEKRHHFNYGNLVVRNPSAVLPCFVIVFS</sequence>